<evidence type="ECO:0000259" key="5">
    <source>
        <dbReference type="PROSITE" id="PS50887"/>
    </source>
</evidence>
<feature type="modified residue" description="4-aspartylphosphate" evidence="3">
    <location>
        <position position="54"/>
    </location>
</feature>
<evidence type="ECO:0000313" key="7">
    <source>
        <dbReference type="Proteomes" id="UP000197068"/>
    </source>
</evidence>
<feature type="domain" description="Response regulatory" evidence="4">
    <location>
        <begin position="125"/>
        <end position="242"/>
    </location>
</feature>
<dbReference type="SUPFAM" id="SSF52172">
    <property type="entry name" value="CheY-like"/>
    <property type="match status" value="2"/>
</dbReference>
<comment type="catalytic activity">
    <reaction evidence="2">
        <text>2 GTP = 3',3'-c-di-GMP + 2 diphosphate</text>
        <dbReference type="Rhea" id="RHEA:24898"/>
        <dbReference type="ChEBI" id="CHEBI:33019"/>
        <dbReference type="ChEBI" id="CHEBI:37565"/>
        <dbReference type="ChEBI" id="CHEBI:58805"/>
        <dbReference type="EC" id="2.7.7.65"/>
    </reaction>
</comment>
<evidence type="ECO:0000256" key="3">
    <source>
        <dbReference type="PROSITE-ProRule" id="PRU00169"/>
    </source>
</evidence>
<keyword evidence="7" id="KW-1185">Reference proteome</keyword>
<dbReference type="RefSeq" id="WP_057179192.1">
    <property type="nucleotide sequence ID" value="NZ_BDQM01000003.1"/>
</dbReference>
<proteinExistence type="predicted"/>
<dbReference type="Gene3D" id="3.30.70.270">
    <property type="match status" value="1"/>
</dbReference>
<feature type="domain" description="GGDEF" evidence="5">
    <location>
        <begin position="285"/>
        <end position="415"/>
    </location>
</feature>
<dbReference type="EC" id="2.7.7.65" evidence="1"/>
<dbReference type="InterPro" id="IPR000160">
    <property type="entry name" value="GGDEF_dom"/>
</dbReference>
<dbReference type="CDD" id="cd01949">
    <property type="entry name" value="GGDEF"/>
    <property type="match status" value="1"/>
</dbReference>
<dbReference type="SUPFAM" id="SSF55073">
    <property type="entry name" value="Nucleotide cyclase"/>
    <property type="match status" value="1"/>
</dbReference>
<evidence type="ECO:0000313" key="6">
    <source>
        <dbReference type="EMBL" id="GAW94946.1"/>
    </source>
</evidence>
<dbReference type="CDD" id="cd17544">
    <property type="entry name" value="REC_2_GGDEF"/>
    <property type="match status" value="1"/>
</dbReference>
<dbReference type="SMART" id="SM00448">
    <property type="entry name" value="REC"/>
    <property type="match status" value="2"/>
</dbReference>
<dbReference type="InterPro" id="IPR011006">
    <property type="entry name" value="CheY-like_superfamily"/>
</dbReference>
<evidence type="ECO:0000256" key="2">
    <source>
        <dbReference type="ARBA" id="ARBA00034247"/>
    </source>
</evidence>
<dbReference type="Pfam" id="PF00072">
    <property type="entry name" value="Response_reg"/>
    <property type="match status" value="1"/>
</dbReference>
<dbReference type="PANTHER" id="PTHR45138">
    <property type="entry name" value="REGULATORY COMPONENTS OF SENSORY TRANSDUCTION SYSTEM"/>
    <property type="match status" value="1"/>
</dbReference>
<organism evidence="6 7">
    <name type="scientific">Colwellia marinimaniae</name>
    <dbReference type="NCBI Taxonomy" id="1513592"/>
    <lineage>
        <taxon>Bacteria</taxon>
        <taxon>Pseudomonadati</taxon>
        <taxon>Pseudomonadota</taxon>
        <taxon>Gammaproteobacteria</taxon>
        <taxon>Alteromonadales</taxon>
        <taxon>Colwelliaceae</taxon>
        <taxon>Colwellia</taxon>
    </lineage>
</organism>
<dbReference type="EMBL" id="BDQM01000003">
    <property type="protein sequence ID" value="GAW94946.1"/>
    <property type="molecule type" value="Genomic_DNA"/>
</dbReference>
<dbReference type="InterPro" id="IPR029787">
    <property type="entry name" value="Nucleotide_cyclase"/>
</dbReference>
<dbReference type="NCBIfam" id="TIGR00254">
    <property type="entry name" value="GGDEF"/>
    <property type="match status" value="1"/>
</dbReference>
<evidence type="ECO:0000256" key="1">
    <source>
        <dbReference type="ARBA" id="ARBA00012528"/>
    </source>
</evidence>
<keyword evidence="3" id="KW-0597">Phosphoprotein</keyword>
<dbReference type="Gene3D" id="3.40.50.2300">
    <property type="match status" value="2"/>
</dbReference>
<reference evidence="6 7" key="1">
    <citation type="submission" date="2017-06" db="EMBL/GenBank/DDBJ databases">
        <title>Whole Genome Sequences of Colwellia marinimaniae MTCD1.</title>
        <authorList>
            <person name="Kusumoto H."/>
            <person name="Inoue M."/>
            <person name="Tanikawa K."/>
            <person name="Maeji H."/>
            <person name="Cameron J.H."/>
            <person name="Bartlett D.H."/>
        </authorList>
    </citation>
    <scope>NUCLEOTIDE SEQUENCE [LARGE SCALE GENOMIC DNA]</scope>
    <source>
        <strain evidence="6 7">MTCD1</strain>
    </source>
</reference>
<dbReference type="PROSITE" id="PS50887">
    <property type="entry name" value="GGDEF"/>
    <property type="match status" value="1"/>
</dbReference>
<accession>A0ABQ0MTJ8</accession>
<evidence type="ECO:0000259" key="4">
    <source>
        <dbReference type="PROSITE" id="PS50110"/>
    </source>
</evidence>
<feature type="domain" description="Response regulatory" evidence="4">
    <location>
        <begin position="4"/>
        <end position="117"/>
    </location>
</feature>
<name>A0ABQ0MTJ8_9GAMM</name>
<dbReference type="InterPro" id="IPR001789">
    <property type="entry name" value="Sig_transdc_resp-reg_receiver"/>
</dbReference>
<dbReference type="InterPro" id="IPR043128">
    <property type="entry name" value="Rev_trsase/Diguanyl_cyclase"/>
</dbReference>
<dbReference type="SMART" id="SM00267">
    <property type="entry name" value="GGDEF"/>
    <property type="match status" value="1"/>
</dbReference>
<sequence>MSQRLLVVEDSKPIATVIKQIAHSLKFEVVIATTLAEVEDILSADTDFFAATIDYALPDALDGEAIACVLSHGIPSIVMTGKMDDETRQKILSQPVIDYIPKENSQAFLYLKRVLHWQLTNDQNTILVVDDSSAARNHIVELLKRRNFTVVTANNGVQALEKLAQHKNIKMVITDLEMPEMDGIELTNEIRRIYTREQLAVIGISGATSGIHSARFIKNGADDFLRKPFCPEEFYCRITQNIESLNNIAKIQHAANTDYLTDLANRRAFFHAAELRIKEYIQKKVPYCLAMIDIDFFKKVNDSYGHDAGDQVLKVIALYMRKHFSAGLTARLGGEEFAVLLHGIDVDNLYNRLDDFRREISVSTIPVGGVPISITLSLGVIFDSKDKFAKQMNEADNALYLAKENGRNQVVISGAELED</sequence>
<dbReference type="Proteomes" id="UP000197068">
    <property type="component" value="Unassembled WGS sequence"/>
</dbReference>
<dbReference type="InterPro" id="IPR050469">
    <property type="entry name" value="Diguanylate_Cyclase"/>
</dbReference>
<dbReference type="PANTHER" id="PTHR45138:SF9">
    <property type="entry name" value="DIGUANYLATE CYCLASE DGCM-RELATED"/>
    <property type="match status" value="1"/>
</dbReference>
<dbReference type="PROSITE" id="PS50110">
    <property type="entry name" value="RESPONSE_REGULATORY"/>
    <property type="match status" value="2"/>
</dbReference>
<feature type="modified residue" description="4-aspartylphosphate" evidence="3">
    <location>
        <position position="175"/>
    </location>
</feature>
<dbReference type="Pfam" id="PF00990">
    <property type="entry name" value="GGDEF"/>
    <property type="match status" value="1"/>
</dbReference>
<gene>
    <name evidence="6" type="ORF">MTCD1_00545</name>
</gene>
<protein>
    <recommendedName>
        <fullName evidence="1">diguanylate cyclase</fullName>
        <ecNumber evidence="1">2.7.7.65</ecNumber>
    </recommendedName>
</protein>
<comment type="caution">
    <text evidence="6">The sequence shown here is derived from an EMBL/GenBank/DDBJ whole genome shotgun (WGS) entry which is preliminary data.</text>
</comment>